<proteinExistence type="predicted"/>
<comment type="caution">
    <text evidence="1">The sequence shown here is derived from an EMBL/GenBank/DDBJ whole genome shotgun (WGS) entry which is preliminary data.</text>
</comment>
<accession>A0ABN7WPK1</accession>
<dbReference type="Proteomes" id="UP000789901">
    <property type="component" value="Unassembled WGS sequence"/>
</dbReference>
<sequence>EITIEFGSEILYISTSTIDIEQEQTTTFYSVPPSPIQILDSKSAPVSSIIPSTLFNISSSPSEISLLTSTS</sequence>
<evidence type="ECO:0000313" key="1">
    <source>
        <dbReference type="EMBL" id="CAG8837180.1"/>
    </source>
</evidence>
<name>A0ABN7WPK1_GIGMA</name>
<protein>
    <submittedName>
        <fullName evidence="1">30017_t:CDS:1</fullName>
    </submittedName>
</protein>
<dbReference type="EMBL" id="CAJVQB010055271">
    <property type="protein sequence ID" value="CAG8837180.1"/>
    <property type="molecule type" value="Genomic_DNA"/>
</dbReference>
<organism evidence="1 2">
    <name type="scientific">Gigaspora margarita</name>
    <dbReference type="NCBI Taxonomy" id="4874"/>
    <lineage>
        <taxon>Eukaryota</taxon>
        <taxon>Fungi</taxon>
        <taxon>Fungi incertae sedis</taxon>
        <taxon>Mucoromycota</taxon>
        <taxon>Glomeromycotina</taxon>
        <taxon>Glomeromycetes</taxon>
        <taxon>Diversisporales</taxon>
        <taxon>Gigasporaceae</taxon>
        <taxon>Gigaspora</taxon>
    </lineage>
</organism>
<keyword evidence="2" id="KW-1185">Reference proteome</keyword>
<evidence type="ECO:0000313" key="2">
    <source>
        <dbReference type="Proteomes" id="UP000789901"/>
    </source>
</evidence>
<reference evidence="1 2" key="1">
    <citation type="submission" date="2021-06" db="EMBL/GenBank/DDBJ databases">
        <authorList>
            <person name="Kallberg Y."/>
            <person name="Tangrot J."/>
            <person name="Rosling A."/>
        </authorList>
    </citation>
    <scope>NUCLEOTIDE SEQUENCE [LARGE SCALE GENOMIC DNA]</scope>
    <source>
        <strain evidence="1 2">120-4 pot B 10/14</strain>
    </source>
</reference>
<feature type="non-terminal residue" evidence="1">
    <location>
        <position position="1"/>
    </location>
</feature>
<gene>
    <name evidence="1" type="ORF">GMARGA_LOCUS33381</name>
</gene>